<feature type="non-terminal residue" evidence="1">
    <location>
        <position position="514"/>
    </location>
</feature>
<dbReference type="InterPro" id="IPR039535">
    <property type="entry name" value="ASST-like"/>
</dbReference>
<comment type="caution">
    <text evidence="1">The sequence shown here is derived from an EMBL/GenBank/DDBJ whole genome shotgun (WGS) entry which is preliminary data.</text>
</comment>
<dbReference type="InterPro" id="IPR053143">
    <property type="entry name" value="Arylsulfate_ST"/>
</dbReference>
<dbReference type="SUPFAM" id="SSF50998">
    <property type="entry name" value="Quinoprotein alcohol dehydrogenase-like"/>
    <property type="match status" value="1"/>
</dbReference>
<evidence type="ECO:0000313" key="1">
    <source>
        <dbReference type="EMBL" id="KAF3763448.1"/>
    </source>
</evidence>
<dbReference type="Pfam" id="PF14269">
    <property type="entry name" value="Arylsulfotran_2"/>
    <property type="match status" value="1"/>
</dbReference>
<gene>
    <name evidence="1" type="ORF">M406DRAFT_227507</name>
</gene>
<keyword evidence="2" id="KW-1185">Reference proteome</keyword>
<dbReference type="EMBL" id="MU032349">
    <property type="protein sequence ID" value="KAF3763448.1"/>
    <property type="molecule type" value="Genomic_DNA"/>
</dbReference>
<name>A0A9P4XYX2_CRYP1</name>
<dbReference type="RefSeq" id="XP_040774409.1">
    <property type="nucleotide sequence ID" value="XM_040915772.1"/>
</dbReference>
<evidence type="ECO:0000313" key="2">
    <source>
        <dbReference type="Proteomes" id="UP000803844"/>
    </source>
</evidence>
<feature type="non-terminal residue" evidence="1">
    <location>
        <position position="1"/>
    </location>
</feature>
<dbReference type="OrthoDB" id="5427350at2759"/>
<dbReference type="PANTHER" id="PTHR35340:SF5">
    <property type="entry name" value="ASST-DOMAIN-CONTAINING PROTEIN"/>
    <property type="match status" value="1"/>
</dbReference>
<evidence type="ECO:0008006" key="3">
    <source>
        <dbReference type="Google" id="ProtNLM"/>
    </source>
</evidence>
<dbReference type="PANTHER" id="PTHR35340">
    <property type="entry name" value="PQQ ENZYME REPEAT PROTEIN-RELATED"/>
    <property type="match status" value="1"/>
</dbReference>
<reference evidence="1" key="1">
    <citation type="journal article" date="2020" name="Phytopathology">
        <title>Genome sequence of the chestnut blight fungus Cryphonectria parasitica EP155: A fundamental resource for an archetypical invasive plant pathogen.</title>
        <authorList>
            <person name="Crouch J.A."/>
            <person name="Dawe A."/>
            <person name="Aerts A."/>
            <person name="Barry K."/>
            <person name="Churchill A.C.L."/>
            <person name="Grimwood J."/>
            <person name="Hillman B."/>
            <person name="Milgroom M.G."/>
            <person name="Pangilinan J."/>
            <person name="Smith M."/>
            <person name="Salamov A."/>
            <person name="Schmutz J."/>
            <person name="Yadav J."/>
            <person name="Grigoriev I.V."/>
            <person name="Nuss D."/>
        </authorList>
    </citation>
    <scope>NUCLEOTIDE SEQUENCE</scope>
    <source>
        <strain evidence="1">EP155</strain>
    </source>
</reference>
<proteinExistence type="predicted"/>
<protein>
    <recommendedName>
        <fullName evidence="3">ASST-domain-containing protein</fullName>
    </recommendedName>
</protein>
<organism evidence="1 2">
    <name type="scientific">Cryphonectria parasitica (strain ATCC 38755 / EP155)</name>
    <dbReference type="NCBI Taxonomy" id="660469"/>
    <lineage>
        <taxon>Eukaryota</taxon>
        <taxon>Fungi</taxon>
        <taxon>Dikarya</taxon>
        <taxon>Ascomycota</taxon>
        <taxon>Pezizomycotina</taxon>
        <taxon>Sordariomycetes</taxon>
        <taxon>Sordariomycetidae</taxon>
        <taxon>Diaporthales</taxon>
        <taxon>Cryphonectriaceae</taxon>
        <taxon>Cryphonectria-Endothia species complex</taxon>
        <taxon>Cryphonectria</taxon>
    </lineage>
</organism>
<dbReference type="GeneID" id="63832901"/>
<dbReference type="Proteomes" id="UP000803844">
    <property type="component" value="Unassembled WGS sequence"/>
</dbReference>
<dbReference type="InterPro" id="IPR011047">
    <property type="entry name" value="Quinoprotein_ADH-like_sf"/>
</dbReference>
<accession>A0A9P4XYX2</accession>
<dbReference type="AlphaFoldDB" id="A0A9P4XYX2"/>
<sequence>QSYNDGVYGTFPTNEYHSAKNFSPAIQVNTWNKQAMSKSGSHILIRHDAFSDSKNSLDASPLILSTEDLSAVYLNRSFPGVANVNVQMYEGKPILSFFGGPIQEDVGFGNGFVFGYDQSYREVGLLAAEDLKVGADFHEFVMTGDKTAIITAYEMIDWDLSPYLSDDDDEDAQEGKLLDCVFQEINLDTFEVLFQWRASEHIPMDLSYEPADESEYGWDFFHVTSVQKSQTGDYLVSAASMHSIYMIDGTTGAVKWTLGGKGNDFEELPYPAGRSFSNPLLTMGWQHHAQFYPGRNEKEFTVFDNHGVDINGWGCTENCSRGLHFSLDPDAKRVQLLNEYLHPVGLWSISQGSVQVLDNGNVFIGWGRNPAITEHLPGGDCVFDIQFSPWRSPKTDWKSLDNYRAYKVDWTGRPHWKPDIMGERGRSGGIRIWTSWNGATEVKEWVLLGSKKSFDINGAQKFVTRAQRDGFETSMWVEMSQQARYFRAVALDARGHILSASDIFDIKTRTVTPA</sequence>